<dbReference type="EMBL" id="JACIIX010000017">
    <property type="protein sequence ID" value="MBB6212116.1"/>
    <property type="molecule type" value="Genomic_DNA"/>
</dbReference>
<evidence type="ECO:0000313" key="2">
    <source>
        <dbReference type="Proteomes" id="UP000544872"/>
    </source>
</evidence>
<reference evidence="1 2" key="1">
    <citation type="submission" date="2020-08" db="EMBL/GenBank/DDBJ databases">
        <title>Genomic Encyclopedia of Type Strains, Phase IV (KMG-IV): sequencing the most valuable type-strain genomes for metagenomic binning, comparative biology and taxonomic classification.</title>
        <authorList>
            <person name="Goeker M."/>
        </authorList>
    </citation>
    <scope>NUCLEOTIDE SEQUENCE [LARGE SCALE GENOMIC DNA]</scope>
    <source>
        <strain evidence="1 2">DSM 11590</strain>
    </source>
</reference>
<keyword evidence="2" id="KW-1185">Reference proteome</keyword>
<organism evidence="1 2">
    <name type="scientific">Novispirillum itersonii</name>
    <name type="common">Aquaspirillum itersonii</name>
    <dbReference type="NCBI Taxonomy" id="189"/>
    <lineage>
        <taxon>Bacteria</taxon>
        <taxon>Pseudomonadati</taxon>
        <taxon>Pseudomonadota</taxon>
        <taxon>Alphaproteobacteria</taxon>
        <taxon>Rhodospirillales</taxon>
        <taxon>Novispirillaceae</taxon>
        <taxon>Novispirillum</taxon>
    </lineage>
</organism>
<protein>
    <submittedName>
        <fullName evidence="1">Uncharacterized protein</fullName>
    </submittedName>
</protein>
<sequence length="83" mass="8803">MTEHPLTVAAFVTLLDTNGADLAVWPEDQRRAAEALLTDSDEAVAVLAEAEALHRTLKNSRIKAPEGLVDRILAASGAGKPKN</sequence>
<dbReference type="Proteomes" id="UP000544872">
    <property type="component" value="Unassembled WGS sequence"/>
</dbReference>
<proteinExistence type="predicted"/>
<accession>A0A7X0DNI0</accession>
<gene>
    <name evidence="1" type="ORF">FHS48_003564</name>
</gene>
<dbReference type="RefSeq" id="WP_184265506.1">
    <property type="nucleotide sequence ID" value="NZ_JACIIX010000017.1"/>
</dbReference>
<dbReference type="AlphaFoldDB" id="A0A7X0DNI0"/>
<name>A0A7X0DNI0_NOVIT</name>
<comment type="caution">
    <text evidence="1">The sequence shown here is derived from an EMBL/GenBank/DDBJ whole genome shotgun (WGS) entry which is preliminary data.</text>
</comment>
<evidence type="ECO:0000313" key="1">
    <source>
        <dbReference type="EMBL" id="MBB6212116.1"/>
    </source>
</evidence>